<name>A0A445GZD2_GLYSO</name>
<keyword evidence="2" id="KW-1185">Reference proteome</keyword>
<gene>
    <name evidence="1" type="ORF">D0Y65_042217</name>
</gene>
<sequence>MISYNSSRPYYSLIRRGLPSSHEERRLTGQSTIRVGRDKIIMIEAYTLHYSLNIPLLIVKNTIITPLSNSPNNSCKKEYFTTVELGF</sequence>
<organism evidence="1 2">
    <name type="scientific">Glycine soja</name>
    <name type="common">Wild soybean</name>
    <dbReference type="NCBI Taxonomy" id="3848"/>
    <lineage>
        <taxon>Eukaryota</taxon>
        <taxon>Viridiplantae</taxon>
        <taxon>Streptophyta</taxon>
        <taxon>Embryophyta</taxon>
        <taxon>Tracheophyta</taxon>
        <taxon>Spermatophyta</taxon>
        <taxon>Magnoliopsida</taxon>
        <taxon>eudicotyledons</taxon>
        <taxon>Gunneridae</taxon>
        <taxon>Pentapetalae</taxon>
        <taxon>rosids</taxon>
        <taxon>fabids</taxon>
        <taxon>Fabales</taxon>
        <taxon>Fabaceae</taxon>
        <taxon>Papilionoideae</taxon>
        <taxon>50 kb inversion clade</taxon>
        <taxon>NPAAA clade</taxon>
        <taxon>indigoferoid/millettioid clade</taxon>
        <taxon>Phaseoleae</taxon>
        <taxon>Glycine</taxon>
        <taxon>Glycine subgen. Soja</taxon>
    </lineage>
</organism>
<dbReference type="EMBL" id="QZWG01000015">
    <property type="protein sequence ID" value="RZB66541.1"/>
    <property type="molecule type" value="Genomic_DNA"/>
</dbReference>
<protein>
    <submittedName>
        <fullName evidence="1">Uncharacterized protein</fullName>
    </submittedName>
</protein>
<dbReference type="AlphaFoldDB" id="A0A445GZD2"/>
<evidence type="ECO:0000313" key="1">
    <source>
        <dbReference type="EMBL" id="RZB66541.1"/>
    </source>
</evidence>
<reference evidence="1 2" key="1">
    <citation type="submission" date="2018-09" db="EMBL/GenBank/DDBJ databases">
        <title>A high-quality reference genome of wild soybean provides a powerful tool to mine soybean genomes.</title>
        <authorList>
            <person name="Xie M."/>
            <person name="Chung C.Y.L."/>
            <person name="Li M.-W."/>
            <person name="Wong F.-L."/>
            <person name="Chan T.-F."/>
            <person name="Lam H.-M."/>
        </authorList>
    </citation>
    <scope>NUCLEOTIDE SEQUENCE [LARGE SCALE GENOMIC DNA]</scope>
    <source>
        <strain evidence="2">cv. W05</strain>
        <tissue evidence="1">Hypocotyl of etiolated seedlings</tissue>
    </source>
</reference>
<accession>A0A445GZD2</accession>
<proteinExistence type="predicted"/>
<evidence type="ECO:0000313" key="2">
    <source>
        <dbReference type="Proteomes" id="UP000289340"/>
    </source>
</evidence>
<comment type="caution">
    <text evidence="1">The sequence shown here is derived from an EMBL/GenBank/DDBJ whole genome shotgun (WGS) entry which is preliminary data.</text>
</comment>
<dbReference type="Proteomes" id="UP000289340">
    <property type="component" value="Chromosome 15"/>
</dbReference>